<organism evidence="9 10">
    <name type="scientific">Perkinsus chesapeaki</name>
    <name type="common">Clam parasite</name>
    <name type="synonym">Perkinsus andrewsi</name>
    <dbReference type="NCBI Taxonomy" id="330153"/>
    <lineage>
        <taxon>Eukaryota</taxon>
        <taxon>Sar</taxon>
        <taxon>Alveolata</taxon>
        <taxon>Perkinsozoa</taxon>
        <taxon>Perkinsea</taxon>
        <taxon>Perkinsida</taxon>
        <taxon>Perkinsidae</taxon>
        <taxon>Perkinsus</taxon>
    </lineage>
</organism>
<evidence type="ECO:0000256" key="4">
    <source>
        <dbReference type="ARBA" id="ARBA00023002"/>
    </source>
</evidence>
<evidence type="ECO:0000256" key="5">
    <source>
        <dbReference type="ARBA" id="ARBA00023007"/>
    </source>
</evidence>
<dbReference type="GO" id="GO:0070402">
    <property type="term" value="F:NADPH binding"/>
    <property type="evidence" value="ECO:0007669"/>
    <property type="project" value="TreeGrafter"/>
</dbReference>
<dbReference type="AlphaFoldDB" id="A0A7J6N3T2"/>
<keyword evidence="4" id="KW-0560">Oxidoreductase</keyword>
<dbReference type="Pfam" id="PF23523">
    <property type="entry name" value="Microp_apicomplexa_13"/>
    <property type="match status" value="1"/>
</dbReference>
<dbReference type="PROSITE" id="PS00061">
    <property type="entry name" value="ADH_SHORT"/>
    <property type="match status" value="1"/>
</dbReference>
<evidence type="ECO:0000313" key="10">
    <source>
        <dbReference type="Proteomes" id="UP000591131"/>
    </source>
</evidence>
<comment type="subunit">
    <text evidence="2">Homodimer.</text>
</comment>
<evidence type="ECO:0000256" key="1">
    <source>
        <dbReference type="ARBA" id="ARBA00006484"/>
    </source>
</evidence>
<dbReference type="SUPFAM" id="SSF51735">
    <property type="entry name" value="NAD(P)-binding Rossmann-fold domains"/>
    <property type="match status" value="1"/>
</dbReference>
<dbReference type="InterPro" id="IPR020904">
    <property type="entry name" value="Sc_DH/Rdtase_CS"/>
</dbReference>
<dbReference type="PANTHER" id="PTHR15104">
    <property type="entry name" value="DIHYDROPTERIDINE REDUCTASE"/>
    <property type="match status" value="1"/>
</dbReference>
<dbReference type="GO" id="GO:0005737">
    <property type="term" value="C:cytoplasm"/>
    <property type="evidence" value="ECO:0007669"/>
    <property type="project" value="TreeGrafter"/>
</dbReference>
<dbReference type="FunFam" id="3.40.50.720:FF:000157">
    <property type="entry name" value="Quinoid dihydropteridine reductase"/>
    <property type="match status" value="1"/>
</dbReference>
<evidence type="ECO:0000313" key="9">
    <source>
        <dbReference type="EMBL" id="KAF4677601.1"/>
    </source>
</evidence>
<sequence>MPAPHSRASVLVYGAGGALGRSVVNAFYQAKWHRIIAVDFTDQIPGATDTIKLEPGMTMQESHSKIVQDAGLLGGQPLDSVVCVSGGFAMGGANDDAIFDSVKAMYSSSVYPSFISAKLAGDFLKHNGLLLLPGAACVERPTPWGLAYGSAKAAVHHLIGSLASDVTLRAKVIGIAPITLDTPGNREAMPNEDWTAWTSCDELAGRIVAWSEGSITADNGAIYKLVTKGGKTDYVVICRVCHSVGRFLLPMSSFQWLNQAWHRYKTAVQKPGTKEYRRMMNTIGILVGCGWILMSEIQDPKIFKIPRALEFSLDEMKQWNEATGPQERSKWAMSVDEEKALIDAELQRLESRRKDELLDPLHTRGIAKGKDRW</sequence>
<dbReference type="InterPro" id="IPR056352">
    <property type="entry name" value="Microp_apicomplexa_13"/>
</dbReference>
<keyword evidence="10" id="KW-1185">Reference proteome</keyword>
<proteinExistence type="inferred from homology"/>
<dbReference type="OrthoDB" id="1204at2759"/>
<evidence type="ECO:0000256" key="7">
    <source>
        <dbReference type="ARBA" id="ARBA00039520"/>
    </source>
</evidence>
<keyword evidence="3" id="KW-0521">NADP</keyword>
<dbReference type="GO" id="GO:0070404">
    <property type="term" value="F:NADH binding"/>
    <property type="evidence" value="ECO:0007669"/>
    <property type="project" value="TreeGrafter"/>
</dbReference>
<reference evidence="9 10" key="1">
    <citation type="submission" date="2020-04" db="EMBL/GenBank/DDBJ databases">
        <title>Perkinsus chesapeaki whole genome sequence.</title>
        <authorList>
            <person name="Bogema D.R."/>
        </authorList>
    </citation>
    <scope>NUCLEOTIDE SEQUENCE [LARGE SCALE GENOMIC DNA]</scope>
    <source>
        <strain evidence="9">ATCC PRA-425</strain>
    </source>
</reference>
<dbReference type="Pfam" id="PF00106">
    <property type="entry name" value="adh_short"/>
    <property type="match status" value="1"/>
</dbReference>
<comment type="caution">
    <text evidence="9">The sequence shown here is derived from an EMBL/GenBank/DDBJ whole genome shotgun (WGS) entry which is preliminary data.</text>
</comment>
<protein>
    <recommendedName>
        <fullName evidence="7">Dihydropteridine reductase</fullName>
        <ecNumber evidence="6">1.5.1.34</ecNumber>
    </recommendedName>
    <alternativeName>
        <fullName evidence="8">Quinoid dihydropteridine reductase</fullName>
    </alternativeName>
</protein>
<dbReference type="Proteomes" id="UP000591131">
    <property type="component" value="Unassembled WGS sequence"/>
</dbReference>
<evidence type="ECO:0000256" key="3">
    <source>
        <dbReference type="ARBA" id="ARBA00022857"/>
    </source>
</evidence>
<gene>
    <name evidence="9" type="ORF">FOL47_000556</name>
</gene>
<name>A0A7J6N3T2_PERCH</name>
<dbReference type="GO" id="GO:0004155">
    <property type="term" value="F:6,7-dihydropteridine reductase activity"/>
    <property type="evidence" value="ECO:0007669"/>
    <property type="project" value="UniProtKB-EC"/>
</dbReference>
<dbReference type="GO" id="GO:0006559">
    <property type="term" value="P:L-phenylalanine catabolic process"/>
    <property type="evidence" value="ECO:0007669"/>
    <property type="project" value="TreeGrafter"/>
</dbReference>
<evidence type="ECO:0000256" key="6">
    <source>
        <dbReference type="ARBA" id="ARBA00039153"/>
    </source>
</evidence>
<dbReference type="EC" id="1.5.1.34" evidence="6"/>
<comment type="similarity">
    <text evidence="1">Belongs to the short-chain dehydrogenases/reductases (SDR) family.</text>
</comment>
<dbReference type="GO" id="GO:0006729">
    <property type="term" value="P:tetrahydrobiopterin biosynthetic process"/>
    <property type="evidence" value="ECO:0007669"/>
    <property type="project" value="UniProtKB-KW"/>
</dbReference>
<dbReference type="Gene3D" id="3.40.50.720">
    <property type="entry name" value="NAD(P)-binding Rossmann-like Domain"/>
    <property type="match status" value="1"/>
</dbReference>
<keyword evidence="5" id="KW-0783">Tetrahydrobiopterin biosynthesis</keyword>
<evidence type="ECO:0000256" key="2">
    <source>
        <dbReference type="ARBA" id="ARBA00011738"/>
    </source>
</evidence>
<evidence type="ECO:0000256" key="8">
    <source>
        <dbReference type="ARBA" id="ARBA00041348"/>
    </source>
</evidence>
<dbReference type="EMBL" id="JAAPAO010000011">
    <property type="protein sequence ID" value="KAF4677601.1"/>
    <property type="molecule type" value="Genomic_DNA"/>
</dbReference>
<dbReference type="PANTHER" id="PTHR15104:SF0">
    <property type="entry name" value="DIHYDROPTERIDINE REDUCTASE"/>
    <property type="match status" value="1"/>
</dbReference>
<accession>A0A7J6N3T2</accession>
<dbReference type="InterPro" id="IPR036291">
    <property type="entry name" value="NAD(P)-bd_dom_sf"/>
</dbReference>
<dbReference type="InterPro" id="IPR002347">
    <property type="entry name" value="SDR_fam"/>
</dbReference>